<comment type="similarity">
    <text evidence="2">Belongs to the peroxidase family. Cytochrome c peroxidase subfamily.</text>
</comment>
<dbReference type="PANTHER" id="PTHR31356:SF36">
    <property type="entry name" value="L-ASCORBATE PEROXIDASE 3"/>
    <property type="match status" value="1"/>
</dbReference>
<evidence type="ECO:0000256" key="8">
    <source>
        <dbReference type="RuleBase" id="RU363051"/>
    </source>
</evidence>
<keyword evidence="8" id="KW-0732">Signal</keyword>
<proteinExistence type="inferred from homology"/>
<evidence type="ECO:0000313" key="10">
    <source>
        <dbReference type="EMBL" id="RKO84284.1"/>
    </source>
</evidence>
<keyword evidence="4" id="KW-0349">Heme</keyword>
<dbReference type="Proteomes" id="UP000269721">
    <property type="component" value="Unassembled WGS sequence"/>
</dbReference>
<evidence type="ECO:0000256" key="1">
    <source>
        <dbReference type="ARBA" id="ARBA00003917"/>
    </source>
</evidence>
<keyword evidence="7" id="KW-0408">Iron</keyword>
<dbReference type="SUPFAM" id="SSF48113">
    <property type="entry name" value="Heme-dependent peroxidases"/>
    <property type="match status" value="1"/>
</dbReference>
<keyword evidence="5" id="KW-0479">Metal-binding</keyword>
<protein>
    <recommendedName>
        <fullName evidence="8">Peroxidase</fullName>
        <ecNumber evidence="8">1.11.1.-</ecNumber>
    </recommendedName>
</protein>
<dbReference type="GO" id="GO:0000302">
    <property type="term" value="P:response to reactive oxygen species"/>
    <property type="evidence" value="ECO:0007669"/>
    <property type="project" value="TreeGrafter"/>
</dbReference>
<dbReference type="InterPro" id="IPR010255">
    <property type="entry name" value="Haem_peroxidase_sf"/>
</dbReference>
<evidence type="ECO:0000313" key="11">
    <source>
        <dbReference type="Proteomes" id="UP000269721"/>
    </source>
</evidence>
<accession>A0A4P9VX49</accession>
<sequence>MSLRTLALASLLLAPAALAQPPTPSDAEYDAFAGDLLSVIKERGCGAERGTAGHSLAAVWLRASFHDIGTWFASNTSFGSDGSLLNELERAENKGLVRADMPDRHTAHGLGNISAADSIGLGAVVSIAACGGPQVNFFTGRSDLLGFDTGATNPAGLIPLPEQSNATIIARMQSMGLEDVDIVALSSGSHTLG</sequence>
<dbReference type="PROSITE" id="PS50873">
    <property type="entry name" value="PEROXIDASE_4"/>
    <property type="match status" value="1"/>
</dbReference>
<dbReference type="EC" id="1.11.1.-" evidence="8"/>
<feature type="chain" id="PRO_5021039129" description="Peroxidase" evidence="8">
    <location>
        <begin position="20"/>
        <end position="193"/>
    </location>
</feature>
<evidence type="ECO:0000256" key="4">
    <source>
        <dbReference type="ARBA" id="ARBA00022617"/>
    </source>
</evidence>
<dbReference type="OrthoDB" id="2114378at2759"/>
<dbReference type="GO" id="GO:0034599">
    <property type="term" value="P:cellular response to oxidative stress"/>
    <property type="evidence" value="ECO:0007669"/>
    <property type="project" value="InterPro"/>
</dbReference>
<dbReference type="Gene3D" id="1.10.520.10">
    <property type="match status" value="1"/>
</dbReference>
<reference evidence="11" key="1">
    <citation type="journal article" date="2018" name="Nat. Microbiol.">
        <title>Leveraging single-cell genomics to expand the fungal tree of life.</title>
        <authorList>
            <person name="Ahrendt S.R."/>
            <person name="Quandt C.A."/>
            <person name="Ciobanu D."/>
            <person name="Clum A."/>
            <person name="Salamov A."/>
            <person name="Andreopoulos B."/>
            <person name="Cheng J.F."/>
            <person name="Woyke T."/>
            <person name="Pelin A."/>
            <person name="Henrissat B."/>
            <person name="Reynolds N.K."/>
            <person name="Benny G.L."/>
            <person name="Smith M.E."/>
            <person name="James T.Y."/>
            <person name="Grigoriev I.V."/>
        </authorList>
    </citation>
    <scope>NUCLEOTIDE SEQUENCE [LARGE SCALE GENOMIC DNA]</scope>
</reference>
<dbReference type="PRINTS" id="PR00459">
    <property type="entry name" value="ASPEROXIDASE"/>
</dbReference>
<dbReference type="GO" id="GO:0046872">
    <property type="term" value="F:metal ion binding"/>
    <property type="evidence" value="ECO:0007669"/>
    <property type="project" value="UniProtKB-UniRule"/>
</dbReference>
<name>A0A4P9VX49_9FUNG</name>
<dbReference type="PANTHER" id="PTHR31356">
    <property type="entry name" value="THYLAKOID LUMENAL 29 KDA PROTEIN, CHLOROPLASTIC-RELATED"/>
    <property type="match status" value="1"/>
</dbReference>
<dbReference type="GO" id="GO:0042744">
    <property type="term" value="P:hydrogen peroxide catabolic process"/>
    <property type="evidence" value="ECO:0007669"/>
    <property type="project" value="TreeGrafter"/>
</dbReference>
<evidence type="ECO:0000256" key="6">
    <source>
        <dbReference type="ARBA" id="ARBA00023002"/>
    </source>
</evidence>
<keyword evidence="6 8" id="KW-0560">Oxidoreductase</keyword>
<keyword evidence="11" id="KW-1185">Reference proteome</keyword>
<dbReference type="PRINTS" id="PR00458">
    <property type="entry name" value="PEROXIDASE"/>
</dbReference>
<feature type="domain" description="Plant heme peroxidase family profile" evidence="9">
    <location>
        <begin position="111"/>
        <end position="193"/>
    </location>
</feature>
<evidence type="ECO:0000256" key="7">
    <source>
        <dbReference type="ARBA" id="ARBA00023004"/>
    </source>
</evidence>
<dbReference type="InterPro" id="IPR002016">
    <property type="entry name" value="Haem_peroxidase"/>
</dbReference>
<organism evidence="10 11">
    <name type="scientific">Blyttiomyces helicus</name>
    <dbReference type="NCBI Taxonomy" id="388810"/>
    <lineage>
        <taxon>Eukaryota</taxon>
        <taxon>Fungi</taxon>
        <taxon>Fungi incertae sedis</taxon>
        <taxon>Chytridiomycota</taxon>
        <taxon>Chytridiomycota incertae sedis</taxon>
        <taxon>Chytridiomycetes</taxon>
        <taxon>Chytridiomycetes incertae sedis</taxon>
        <taxon>Blyttiomyces</taxon>
    </lineage>
</organism>
<dbReference type="AlphaFoldDB" id="A0A4P9VX49"/>
<feature type="signal peptide" evidence="8">
    <location>
        <begin position="1"/>
        <end position="19"/>
    </location>
</feature>
<dbReference type="GO" id="GO:0020037">
    <property type="term" value="F:heme binding"/>
    <property type="evidence" value="ECO:0007669"/>
    <property type="project" value="UniProtKB-UniRule"/>
</dbReference>
<evidence type="ECO:0000256" key="5">
    <source>
        <dbReference type="ARBA" id="ARBA00022723"/>
    </source>
</evidence>
<gene>
    <name evidence="10" type="ORF">BDK51DRAFT_33079</name>
</gene>
<dbReference type="CDD" id="cd00314">
    <property type="entry name" value="plant_peroxidase_like"/>
    <property type="match status" value="1"/>
</dbReference>
<evidence type="ECO:0000256" key="3">
    <source>
        <dbReference type="ARBA" id="ARBA00022559"/>
    </source>
</evidence>
<comment type="function">
    <text evidence="1">Destroys radicals which are normally produced within the cells and which are toxic to biological systems.</text>
</comment>
<evidence type="ECO:0000256" key="2">
    <source>
        <dbReference type="ARBA" id="ARBA00005997"/>
    </source>
</evidence>
<dbReference type="InterPro" id="IPR002207">
    <property type="entry name" value="Peroxidase_I"/>
</dbReference>
<dbReference type="EMBL" id="ML000284">
    <property type="protein sequence ID" value="RKO84284.1"/>
    <property type="molecule type" value="Genomic_DNA"/>
</dbReference>
<dbReference type="Pfam" id="PF00141">
    <property type="entry name" value="peroxidase"/>
    <property type="match status" value="1"/>
</dbReference>
<feature type="non-terminal residue" evidence="10">
    <location>
        <position position="193"/>
    </location>
</feature>
<dbReference type="GO" id="GO:0004601">
    <property type="term" value="F:peroxidase activity"/>
    <property type="evidence" value="ECO:0007669"/>
    <property type="project" value="UniProtKB-KW"/>
</dbReference>
<evidence type="ECO:0000259" key="9">
    <source>
        <dbReference type="PROSITE" id="PS50873"/>
    </source>
</evidence>
<dbReference type="InterPro" id="IPR044831">
    <property type="entry name" value="Ccp1-like"/>
</dbReference>
<keyword evidence="3 8" id="KW-0575">Peroxidase</keyword>